<evidence type="ECO:0000256" key="3">
    <source>
        <dbReference type="SAM" id="Phobius"/>
    </source>
</evidence>
<feature type="coiled-coil region" evidence="1">
    <location>
        <begin position="278"/>
        <end position="306"/>
    </location>
</feature>
<gene>
    <name evidence="4" type="ORF">SNEC2469_LOCUS13416</name>
</gene>
<dbReference type="AlphaFoldDB" id="A0A812SFW6"/>
<feature type="compositionally biased region" description="Basic and acidic residues" evidence="2">
    <location>
        <begin position="316"/>
        <end position="327"/>
    </location>
</feature>
<evidence type="ECO:0000256" key="2">
    <source>
        <dbReference type="SAM" id="MobiDB-lite"/>
    </source>
</evidence>
<reference evidence="4" key="1">
    <citation type="submission" date="2021-02" db="EMBL/GenBank/DDBJ databases">
        <authorList>
            <person name="Dougan E. K."/>
            <person name="Rhodes N."/>
            <person name="Thang M."/>
            <person name="Chan C."/>
        </authorList>
    </citation>
    <scope>NUCLEOTIDE SEQUENCE</scope>
</reference>
<keyword evidence="3" id="KW-1133">Transmembrane helix</keyword>
<organism evidence="4 5">
    <name type="scientific">Symbiodinium necroappetens</name>
    <dbReference type="NCBI Taxonomy" id="1628268"/>
    <lineage>
        <taxon>Eukaryota</taxon>
        <taxon>Sar</taxon>
        <taxon>Alveolata</taxon>
        <taxon>Dinophyceae</taxon>
        <taxon>Suessiales</taxon>
        <taxon>Symbiodiniaceae</taxon>
        <taxon>Symbiodinium</taxon>
    </lineage>
</organism>
<dbReference type="OrthoDB" id="426768at2759"/>
<evidence type="ECO:0000313" key="5">
    <source>
        <dbReference type="Proteomes" id="UP000601435"/>
    </source>
</evidence>
<keyword evidence="3" id="KW-0812">Transmembrane</keyword>
<feature type="non-terminal residue" evidence="4">
    <location>
        <position position="1"/>
    </location>
</feature>
<feature type="region of interest" description="Disordered" evidence="2">
    <location>
        <begin position="306"/>
        <end position="327"/>
    </location>
</feature>
<comment type="caution">
    <text evidence="4">The sequence shown here is derived from an EMBL/GenBank/DDBJ whole genome shotgun (WGS) entry which is preliminary data.</text>
</comment>
<keyword evidence="5" id="KW-1185">Reference proteome</keyword>
<evidence type="ECO:0000256" key="1">
    <source>
        <dbReference type="SAM" id="Coils"/>
    </source>
</evidence>
<accession>A0A812SFW6</accession>
<protein>
    <submittedName>
        <fullName evidence="4">Uncharacterized protein</fullName>
    </submittedName>
</protein>
<proteinExistence type="predicted"/>
<dbReference type="EMBL" id="CAJNJA010021393">
    <property type="protein sequence ID" value="CAE7475127.1"/>
    <property type="molecule type" value="Genomic_DNA"/>
</dbReference>
<keyword evidence="1" id="KW-0175">Coiled coil</keyword>
<keyword evidence="3" id="KW-0472">Membrane</keyword>
<sequence length="327" mass="36463">CFRWLSSDVGFMSLLLESITDILPILCVGLIWRLGDIRLWCQTTFAGALLMTLKGFVSWATVVPDAQGWKACKDRLGIDGLRYFREDRLVADMLADILLLEVRGFWFARSRRRLCADTMFSGGTSLSVLFCTSLCEASIMLSSGTSQRGAEEADALLPAIAQCMRYLLVALTVGNLVVPVLEGSWQLLPEAWRIGNKTKEWTQEVLCRFATALSTSQTGLGSGGGCLVSQLASGRQDMEHNLVDLGKVLIPPPWSVGREYCYLRQHPLPEASAQKGVMQQLLAILRQSQEQLAKKEQKKLEMLKKEQADELVSAQRSDRFAEQRIQE</sequence>
<name>A0A812SFW6_9DINO</name>
<feature type="non-terminal residue" evidence="4">
    <location>
        <position position="327"/>
    </location>
</feature>
<feature type="transmembrane region" description="Helical" evidence="3">
    <location>
        <begin position="39"/>
        <end position="60"/>
    </location>
</feature>
<dbReference type="Proteomes" id="UP000601435">
    <property type="component" value="Unassembled WGS sequence"/>
</dbReference>
<feature type="transmembrane region" description="Helical" evidence="3">
    <location>
        <begin position="12"/>
        <end position="32"/>
    </location>
</feature>
<evidence type="ECO:0000313" key="4">
    <source>
        <dbReference type="EMBL" id="CAE7475127.1"/>
    </source>
</evidence>